<evidence type="ECO:0000313" key="3">
    <source>
        <dbReference type="EMBL" id="CAA6809956.1"/>
    </source>
</evidence>
<dbReference type="Pfam" id="PF09822">
    <property type="entry name" value="ABC_transp_aux"/>
    <property type="match status" value="1"/>
</dbReference>
<dbReference type="AlphaFoldDB" id="A0A6S6T4U0"/>
<feature type="transmembrane region" description="Helical" evidence="1">
    <location>
        <begin position="12"/>
        <end position="33"/>
    </location>
</feature>
<keyword evidence="1" id="KW-1133">Transmembrane helix</keyword>
<protein>
    <submittedName>
        <fullName evidence="3">ABC-type uncharacterized transport system</fullName>
    </submittedName>
</protein>
<organism evidence="3">
    <name type="scientific">uncultured Thiotrichaceae bacterium</name>
    <dbReference type="NCBI Taxonomy" id="298394"/>
    <lineage>
        <taxon>Bacteria</taxon>
        <taxon>Pseudomonadati</taxon>
        <taxon>Pseudomonadota</taxon>
        <taxon>Gammaproteobacteria</taxon>
        <taxon>Thiotrichales</taxon>
        <taxon>Thiotrichaceae</taxon>
        <taxon>environmental samples</taxon>
    </lineage>
</organism>
<evidence type="ECO:0000259" key="2">
    <source>
        <dbReference type="Pfam" id="PF09822"/>
    </source>
</evidence>
<feature type="domain" description="ABC-type uncharacterised transport system" evidence="2">
    <location>
        <begin position="154"/>
        <end position="387"/>
    </location>
</feature>
<name>A0A6S6T4U0_9GAMM</name>
<reference evidence="3" key="1">
    <citation type="submission" date="2020-01" db="EMBL/GenBank/DDBJ databases">
        <authorList>
            <person name="Meier V. D."/>
            <person name="Meier V D."/>
        </authorList>
    </citation>
    <scope>NUCLEOTIDE SEQUENCE</scope>
    <source>
        <strain evidence="3">HLG_WM_MAG_07</strain>
    </source>
</reference>
<accession>A0A6S6T4U0</accession>
<feature type="transmembrane region" description="Helical" evidence="1">
    <location>
        <begin position="430"/>
        <end position="454"/>
    </location>
</feature>
<evidence type="ECO:0000256" key="1">
    <source>
        <dbReference type="SAM" id="Phobius"/>
    </source>
</evidence>
<keyword evidence="1" id="KW-0472">Membrane</keyword>
<dbReference type="InterPro" id="IPR029062">
    <property type="entry name" value="Class_I_gatase-like"/>
</dbReference>
<proteinExistence type="predicted"/>
<gene>
    <name evidence="3" type="ORF">HELGO_WM35228</name>
</gene>
<dbReference type="SUPFAM" id="SSF52317">
    <property type="entry name" value="Class I glutamine amidotransferase-like"/>
    <property type="match status" value="1"/>
</dbReference>
<keyword evidence="1" id="KW-0812">Transmembrane</keyword>
<dbReference type="EMBL" id="CACVAY010000041">
    <property type="protein sequence ID" value="CAA6809956.1"/>
    <property type="molecule type" value="Genomic_DNA"/>
</dbReference>
<sequence length="459" mass="51699">MKMTRLAHIKIGLLNTLFYVLFVVIIGMLAYLAQKHQYTADWTFGNRNTLTESSQTLLKQLDTPLEFIAYIPNDPYLKGNLEKHIRKYRAFKADTTIEFVNPELSAKRAQEDGIEFSGQVVVKLGDKQETVQSMDESTIANVLQRLSRGEDRLVTFIEGHEERNPFGQESSGMSSLTQVLQRKGFRVQPHNLIRTQSIPQNSSFIVIASPQKAYLPGEVEVIRKYLENGGSVLWLHEPGDLKGLSSLEQDLGLVIHEGTIVDANEELHNLLGIQHPAVIPVIDYNHSGITKNLKVQTLFPFATVIERDEHTNSDWHYEDFLMTLPTSWLETDAIEGNVAYEEDTGDKPGPLSIGMTLERQHQTENNGASIQQRVAVIGDSDFMLNAFIGQGGNKDLSIAIFDWMATDDKLIAIKAVSPPDTRLELEDKTLYSLAIIFLAVMPLSLIILGVVIWMRRRQR</sequence>
<dbReference type="InterPro" id="IPR019196">
    <property type="entry name" value="ABC_transp_unknown"/>
</dbReference>